<feature type="transmembrane region" description="Helical" evidence="1">
    <location>
        <begin position="12"/>
        <end position="38"/>
    </location>
</feature>
<feature type="transmembrane region" description="Helical" evidence="1">
    <location>
        <begin position="95"/>
        <end position="114"/>
    </location>
</feature>
<evidence type="ECO:0000259" key="2">
    <source>
        <dbReference type="Pfam" id="PF02517"/>
    </source>
</evidence>
<sequence length="270" mass="29802">MKRYASMLGNTLLYVTMIVIAILLYNTVVNALLAWGTFGNGEQLPAQVFIVLILAIGLSWVAYTIKYRIRANAPSGGFIGMQQFTTLAWSRTAQLMLVGVAFALFYTAMMKLLLHHGVTDLSHFTEQYADVAVYYLIASAVINTALELILFIGILFNEVRRGIPTLWAVLIVSIIMAILQPGGPAMQLIGVGLGFLYGYTYIRTNSIWSVILIGCTFNVVFFTLVKTSAFDWIGSLNDVVLVLMIVVTAVYMAATLISRRVTLNKYGREG</sequence>
<keyword evidence="1" id="KW-0472">Membrane</keyword>
<keyword evidence="4" id="KW-1185">Reference proteome</keyword>
<evidence type="ECO:0000313" key="3">
    <source>
        <dbReference type="EMBL" id="WEK54441.1"/>
    </source>
</evidence>
<evidence type="ECO:0000256" key="1">
    <source>
        <dbReference type="SAM" id="Phobius"/>
    </source>
</evidence>
<keyword evidence="1" id="KW-1133">Transmembrane helix</keyword>
<dbReference type="InterPro" id="IPR003675">
    <property type="entry name" value="Rce1/LyrA-like_dom"/>
</dbReference>
<feature type="transmembrane region" description="Helical" evidence="1">
    <location>
        <begin position="207"/>
        <end position="227"/>
    </location>
</feature>
<feature type="domain" description="CAAX prenyl protease 2/Lysostaphin resistance protein A-like" evidence="2">
    <location>
        <begin position="133"/>
        <end position="219"/>
    </location>
</feature>
<reference evidence="3" key="1">
    <citation type="submission" date="2023-03" db="EMBL/GenBank/DDBJ databases">
        <title>Andean soil-derived lignocellulolytic bacterial consortium as a source of novel taxa and putative plastic-active enzymes.</title>
        <authorList>
            <person name="Diaz-Garcia L."/>
            <person name="Chuvochina M."/>
            <person name="Feuerriegel G."/>
            <person name="Bunk B."/>
            <person name="Sproer C."/>
            <person name="Streit W.R."/>
            <person name="Rodriguez L.M."/>
            <person name="Overmann J."/>
            <person name="Jimenez D.J."/>
        </authorList>
    </citation>
    <scope>NUCLEOTIDE SEQUENCE</scope>
    <source>
        <strain evidence="3">MAG 2441</strain>
    </source>
</reference>
<feature type="transmembrane region" description="Helical" evidence="1">
    <location>
        <begin position="239"/>
        <end position="258"/>
    </location>
</feature>
<feature type="transmembrane region" description="Helical" evidence="1">
    <location>
        <begin position="134"/>
        <end position="156"/>
    </location>
</feature>
<keyword evidence="1" id="KW-0812">Transmembrane</keyword>
<feature type="transmembrane region" description="Helical" evidence="1">
    <location>
        <begin position="44"/>
        <end position="63"/>
    </location>
</feature>
<dbReference type="GO" id="GO:0004175">
    <property type="term" value="F:endopeptidase activity"/>
    <property type="evidence" value="ECO:0007669"/>
    <property type="project" value="UniProtKB-ARBA"/>
</dbReference>
<proteinExistence type="predicted"/>
<gene>
    <name evidence="3" type="ORF">P0Y55_18205</name>
</gene>
<dbReference type="GO" id="GO:0080120">
    <property type="term" value="P:CAAX-box protein maturation"/>
    <property type="evidence" value="ECO:0007669"/>
    <property type="project" value="UniProtKB-ARBA"/>
</dbReference>
<evidence type="ECO:0000313" key="4">
    <source>
        <dbReference type="Proteomes" id="UP001178662"/>
    </source>
</evidence>
<name>A0AA95JBT4_9BACL</name>
<accession>A0AA95JBT4</accession>
<organism evidence="3 4">
    <name type="scientific">Candidatus Cohnella colombiensis</name>
    <dbReference type="NCBI Taxonomy" id="3121368"/>
    <lineage>
        <taxon>Bacteria</taxon>
        <taxon>Bacillati</taxon>
        <taxon>Bacillota</taxon>
        <taxon>Bacilli</taxon>
        <taxon>Bacillales</taxon>
        <taxon>Paenibacillaceae</taxon>
        <taxon>Cohnella</taxon>
    </lineage>
</organism>
<keyword evidence="3" id="KW-0645">Protease</keyword>
<keyword evidence="3" id="KW-0482">Metalloprotease</keyword>
<feature type="transmembrane region" description="Helical" evidence="1">
    <location>
        <begin position="185"/>
        <end position="202"/>
    </location>
</feature>
<protein>
    <submittedName>
        <fullName evidence="3">CPBP family intramembrane metalloprotease</fullName>
    </submittedName>
</protein>
<dbReference type="AlphaFoldDB" id="A0AA95JBT4"/>
<dbReference type="Pfam" id="PF02517">
    <property type="entry name" value="Rce1-like"/>
    <property type="match status" value="1"/>
</dbReference>
<dbReference type="GO" id="GO:0008237">
    <property type="term" value="F:metallopeptidase activity"/>
    <property type="evidence" value="ECO:0007669"/>
    <property type="project" value="UniProtKB-KW"/>
</dbReference>
<dbReference type="EMBL" id="CP119317">
    <property type="protein sequence ID" value="WEK54441.1"/>
    <property type="molecule type" value="Genomic_DNA"/>
</dbReference>
<dbReference type="Proteomes" id="UP001178662">
    <property type="component" value="Chromosome"/>
</dbReference>
<feature type="transmembrane region" description="Helical" evidence="1">
    <location>
        <begin position="163"/>
        <end position="179"/>
    </location>
</feature>
<keyword evidence="3" id="KW-0378">Hydrolase</keyword>